<dbReference type="OrthoDB" id="275495at2157"/>
<reference evidence="1" key="1">
    <citation type="journal article" date="2014" name="Int. J. Syst. Evol. Microbiol.">
        <title>Complete genome sequence of Corynebacterium casei LMG S-19264T (=DSM 44701T), isolated from a smear-ripened cheese.</title>
        <authorList>
            <consortium name="US DOE Joint Genome Institute (JGI-PGF)"/>
            <person name="Walter F."/>
            <person name="Albersmeier A."/>
            <person name="Kalinowski J."/>
            <person name="Ruckert C."/>
        </authorList>
    </citation>
    <scope>NUCLEOTIDE SEQUENCE</scope>
    <source>
        <strain evidence="1">JCM 19018</strain>
    </source>
</reference>
<dbReference type="RefSeq" id="WP_188980741.1">
    <property type="nucleotide sequence ID" value="NZ_BMPD01000011.1"/>
</dbReference>
<sequence length="275" mass="31356">MVDSGSLPGVPEEASEIYTALTRALGDIELSQEEREAIATYVRREAPTLLDTRSSTYLILGSYRGERYNRVQAVEHELGTRRTDTKVVVLGDTADLEIDERELPGFSVKFNILASCVDWIVMVMEKESGGESVELGRIVDGPYFSDSHVMPRDYANFVSESVESMTDAKKAAIEVWFNEHLSDSESENSIRRFAEHIADNPSLDFNDSDKITERLIEFAEQREKEKEEPSTYSWVHLSDFRKFERVGRCYPWMDEDSLREQANNIPGPGTVDWSY</sequence>
<dbReference type="EMBL" id="BMPD01000011">
    <property type="protein sequence ID" value="GGK83976.1"/>
    <property type="molecule type" value="Genomic_DNA"/>
</dbReference>
<proteinExistence type="predicted"/>
<dbReference type="Proteomes" id="UP000614221">
    <property type="component" value="Unassembled WGS sequence"/>
</dbReference>
<evidence type="ECO:0000313" key="2">
    <source>
        <dbReference type="Proteomes" id="UP000614221"/>
    </source>
</evidence>
<name>A0A830F463_9EURY</name>
<evidence type="ECO:0000313" key="1">
    <source>
        <dbReference type="EMBL" id="GGK83976.1"/>
    </source>
</evidence>
<gene>
    <name evidence="1" type="ORF">GCM10009067_40190</name>
</gene>
<reference evidence="1" key="2">
    <citation type="submission" date="2020-09" db="EMBL/GenBank/DDBJ databases">
        <authorList>
            <person name="Sun Q."/>
            <person name="Ohkuma M."/>
        </authorList>
    </citation>
    <scope>NUCLEOTIDE SEQUENCE</scope>
    <source>
        <strain evidence="1">JCM 19018</strain>
    </source>
</reference>
<dbReference type="InterPro" id="IPR058483">
    <property type="entry name" value="DUF8170"/>
</dbReference>
<accession>A0A830F463</accession>
<comment type="caution">
    <text evidence="1">The sequence shown here is derived from an EMBL/GenBank/DDBJ whole genome shotgun (WGS) entry which is preliminary data.</text>
</comment>
<organism evidence="1 2">
    <name type="scientific">Haloarcula sebkhae</name>
    <dbReference type="NCBI Taxonomy" id="932660"/>
    <lineage>
        <taxon>Archaea</taxon>
        <taxon>Methanobacteriati</taxon>
        <taxon>Methanobacteriota</taxon>
        <taxon>Stenosarchaea group</taxon>
        <taxon>Halobacteria</taxon>
        <taxon>Halobacteriales</taxon>
        <taxon>Haloarculaceae</taxon>
        <taxon>Haloarcula</taxon>
    </lineage>
</organism>
<dbReference type="AlphaFoldDB" id="A0A830F463"/>
<dbReference type="Pfam" id="PF26508">
    <property type="entry name" value="DUF8170"/>
    <property type="match status" value="1"/>
</dbReference>
<protein>
    <submittedName>
        <fullName evidence="1">Uncharacterized protein</fullName>
    </submittedName>
</protein>